<dbReference type="GO" id="GO:0005634">
    <property type="term" value="C:nucleus"/>
    <property type="evidence" value="ECO:0007669"/>
    <property type="project" value="TreeGrafter"/>
</dbReference>
<dbReference type="STRING" id="154538.A0A1M2VKW9"/>
<feature type="region of interest" description="Disordered" evidence="1">
    <location>
        <begin position="428"/>
        <end position="448"/>
    </location>
</feature>
<sequence>MATLSRPRISLHAPEGDEQRQQRLLSLDIPTPFPRLPARTEQTQRRSAPAEESLHEEQPERQSKAADERVGERAEGEEATGETMNEVESTDSDELMSSIVNVQRSCLTTLNDLLSTSSNWRPIIPDRRHSMPSPRSPLALSALPSLFANSAASSSSSAATTPLQTLVLNLRAQEPENMTECAASDLSDEPSLVHELEMRIGHLAAAQLPPPEGSLARSLVTLVAQFHRLAELHPKPPRSKPSAVPRTASWSASPADATHSSSAGNPLVTLQRQLSDLQLERSARGTEQAYSSFPPVQAVETALLWTRVDQEFERILDLCSDRQLDAELDMDHMLPEYDEGEYEGAFGSDTELPVYEAGEDYEHYAADKTKGDLARIRSREPTTASSGGVSEKMRMDLEAVALAIDRLYLVAPQLHDQRVELKKTKQEQMERARLAGPSKKVVREAERERMRDKVRSRLGKEREQDVGELEKMVELIGRASERRLVDQSVVLDGGMKARFEQARVRDHEKREAFVTRLVRHSDAGRLHSQDAVLGRNRTKDPDAMLSLPEFIREGIPEGMQLKMQMEDPKALLSLPELLREPVPEHMVQPQPLPPPLSHKKSFKGMRSRSMSAPPLAWLLPSSPRSSSPGTPPELKEAKESKRSRMSRLKRPGSSSSISTPHWRAGLDAHYVAEYHETLQHVLIFLNAQGMTPGANLEAEVVPTSDSRIEERSRLLLKCGASTSSLLALPAPVSPGVKEVKVMGQFHEIKLAVTAPPPSPAEASPALLDATQLSFVAPTSFVCASCSLPVVHGARLHEYRDLPSEHWAELVDAWMCHSDQRLHDHVQQQSRDGFWPREGQALVGGSYILFEESAIVHSNLWPTTDEDYKPEDGWHRTRCICGAIIGRCQERPASPGVEPSMVYRFAKYAVRPMSANSEPSRLPISAFIAEDMNEFVHAHATYRFVLFDEEEERPRILVWLFKPSMRLSYTVPMQYVLPKTGSIRAAKVLYKILDTAAAYSDLPSLLQRYPGFPQAEHLYYPRGVCRRIGASLKESNSAYPENMRTMTGLDVGWLQRA</sequence>
<dbReference type="GO" id="GO:0000209">
    <property type="term" value="P:protein polyubiquitination"/>
    <property type="evidence" value="ECO:0007669"/>
    <property type="project" value="TreeGrafter"/>
</dbReference>
<dbReference type="PANTHER" id="PTHR31531:SF2">
    <property type="entry name" value="E3 UBIQUITIN-PROTEIN LIGASE E3D"/>
    <property type="match status" value="1"/>
</dbReference>
<evidence type="ECO:0000313" key="3">
    <source>
        <dbReference type="Proteomes" id="UP000184267"/>
    </source>
</evidence>
<dbReference type="GO" id="GO:0051865">
    <property type="term" value="P:protein autoubiquitination"/>
    <property type="evidence" value="ECO:0007669"/>
    <property type="project" value="TreeGrafter"/>
</dbReference>
<dbReference type="GO" id="GO:0005829">
    <property type="term" value="C:cytosol"/>
    <property type="evidence" value="ECO:0007669"/>
    <property type="project" value="TreeGrafter"/>
</dbReference>
<dbReference type="GO" id="GO:0061630">
    <property type="term" value="F:ubiquitin protein ligase activity"/>
    <property type="evidence" value="ECO:0007669"/>
    <property type="project" value="TreeGrafter"/>
</dbReference>
<dbReference type="GO" id="GO:0031624">
    <property type="term" value="F:ubiquitin conjugating enzyme binding"/>
    <property type="evidence" value="ECO:0007669"/>
    <property type="project" value="TreeGrafter"/>
</dbReference>
<feature type="compositionally biased region" description="Basic and acidic residues" evidence="1">
    <location>
        <begin position="633"/>
        <end position="642"/>
    </location>
</feature>
<dbReference type="AlphaFoldDB" id="A0A1M2VKW9"/>
<feature type="compositionally biased region" description="Basic and acidic residues" evidence="1">
    <location>
        <begin position="42"/>
        <end position="76"/>
    </location>
</feature>
<feature type="compositionally biased region" description="Low complexity" evidence="1">
    <location>
        <begin position="609"/>
        <end position="628"/>
    </location>
</feature>
<dbReference type="PANTHER" id="PTHR31531">
    <property type="entry name" value="E3 UBIQUITIN-PROTEIN LIGASE E3D FAMILY MEMBER"/>
    <property type="match status" value="1"/>
</dbReference>
<name>A0A1M2VKW9_TRAPU</name>
<dbReference type="Pfam" id="PF09814">
    <property type="entry name" value="HECT_2"/>
    <property type="match status" value="1"/>
</dbReference>
<feature type="region of interest" description="Disordered" evidence="1">
    <location>
        <begin position="1"/>
        <end position="93"/>
    </location>
</feature>
<feature type="region of interest" description="Disordered" evidence="1">
    <location>
        <begin position="231"/>
        <end position="266"/>
    </location>
</feature>
<accession>A0A1M2VKW9</accession>
<dbReference type="GO" id="GO:0030332">
    <property type="term" value="F:cyclin binding"/>
    <property type="evidence" value="ECO:0007669"/>
    <property type="project" value="TreeGrafter"/>
</dbReference>
<evidence type="ECO:0000256" key="1">
    <source>
        <dbReference type="SAM" id="MobiDB-lite"/>
    </source>
</evidence>
<organism evidence="2 3">
    <name type="scientific">Trametes pubescens</name>
    <name type="common">White-rot fungus</name>
    <dbReference type="NCBI Taxonomy" id="154538"/>
    <lineage>
        <taxon>Eukaryota</taxon>
        <taxon>Fungi</taxon>
        <taxon>Dikarya</taxon>
        <taxon>Basidiomycota</taxon>
        <taxon>Agaricomycotina</taxon>
        <taxon>Agaricomycetes</taxon>
        <taxon>Polyporales</taxon>
        <taxon>Polyporaceae</taxon>
        <taxon>Trametes</taxon>
    </lineage>
</organism>
<feature type="region of interest" description="Disordered" evidence="1">
    <location>
        <begin position="585"/>
        <end position="660"/>
    </location>
</feature>
<dbReference type="GO" id="GO:0000151">
    <property type="term" value="C:ubiquitin ligase complex"/>
    <property type="evidence" value="ECO:0007669"/>
    <property type="project" value="TreeGrafter"/>
</dbReference>
<feature type="compositionally biased region" description="Polar residues" evidence="1">
    <location>
        <begin position="248"/>
        <end position="266"/>
    </location>
</feature>
<dbReference type="OMA" id="NEFVHAH"/>
<keyword evidence="3" id="KW-1185">Reference proteome</keyword>
<feature type="compositionally biased region" description="Basic residues" evidence="1">
    <location>
        <begin position="597"/>
        <end position="606"/>
    </location>
</feature>
<dbReference type="InterPro" id="IPR019193">
    <property type="entry name" value="UBQ-conj_enz_E2-bd_prot"/>
</dbReference>
<reference evidence="2 3" key="1">
    <citation type="submission" date="2016-10" db="EMBL/GenBank/DDBJ databases">
        <title>Genome sequence of the basidiomycete white-rot fungus Trametes pubescens.</title>
        <authorList>
            <person name="Makela M.R."/>
            <person name="Granchi Z."/>
            <person name="Peng M."/>
            <person name="De Vries R.P."/>
            <person name="Grigoriev I."/>
            <person name="Riley R."/>
            <person name="Hilden K."/>
        </authorList>
    </citation>
    <scope>NUCLEOTIDE SEQUENCE [LARGE SCALE GENOMIC DNA]</scope>
    <source>
        <strain evidence="2 3">FBCC735</strain>
    </source>
</reference>
<dbReference type="GO" id="GO:0006513">
    <property type="term" value="P:protein monoubiquitination"/>
    <property type="evidence" value="ECO:0007669"/>
    <property type="project" value="TreeGrafter"/>
</dbReference>
<dbReference type="EMBL" id="MNAD01001070">
    <property type="protein sequence ID" value="OJT08217.1"/>
    <property type="molecule type" value="Genomic_DNA"/>
</dbReference>
<gene>
    <name evidence="2" type="ORF">TRAPUB_889</name>
</gene>
<proteinExistence type="predicted"/>
<comment type="caution">
    <text evidence="2">The sequence shown here is derived from an EMBL/GenBank/DDBJ whole genome shotgun (WGS) entry which is preliminary data.</text>
</comment>
<dbReference type="GO" id="GO:0043161">
    <property type="term" value="P:proteasome-mediated ubiquitin-dependent protein catabolic process"/>
    <property type="evidence" value="ECO:0007669"/>
    <property type="project" value="TreeGrafter"/>
</dbReference>
<dbReference type="OrthoDB" id="66510at2759"/>
<evidence type="ECO:0000313" key="2">
    <source>
        <dbReference type="EMBL" id="OJT08217.1"/>
    </source>
</evidence>
<dbReference type="Proteomes" id="UP000184267">
    <property type="component" value="Unassembled WGS sequence"/>
</dbReference>
<protein>
    <submittedName>
        <fullName evidence="2">Uncharacterized protein</fullName>
    </submittedName>
</protein>